<sequence>MHHLFSLVLGQRDLSRAGDLFSLKDAEIEDSLSEALEEIKTISSSADYLTNDNDQAVVEICITRITTAIRETRSIEKHGLALVSLWESCLEYNLKPEGKDEDTPHAKIASDLMSCILQNYNKPPVMALAVPVAVKFLWHGNMELCRNMSSYLSLAAIAKADLLADHTEAITKSILQGNYMLLRVLPSVYEKQPQSINACVPELVELMSQLDQPEQQHLLRLLQMVAKQHPQVLNKSVSSLISYLHDPNQNDSVLNILVEVSLSQPAAVASFLPNLKAVGEDLPNLLGQIAKIYGAVGHFDEERARSCLVYLVSLLASMEHTFHHTLLLEIKGITDTFSSILGAYSRDIYRMSNSFTAIAKLLVKKLESDNTPTDRTDDETEEVPKSCDLVSAISDGDGNEKLQVKIQAFEEILASENNSPGPIRRYSLGQTSKEERKEMRFNRSKSLALHAVRTKSVNSENGHERECGEMPPGIVLSERSLSQESCRLPLGSDRDGLSSEPLSSEDKSVQLLKSMWKKTQLKGTHSFETAIIQSTFPQKKDLDSVQKHLKEVRFFDFFGYSEETGGWLCFMCNNPEKATVVNLDGQPLIEGKLKEKQVRWKFIKRWKTRYFTLAGNQLLFRKGKSKDDLDDSPIELSKVQSVKVVARKHRDRSLPRAFEIFTDNKTYVLKAKDEKNAEEWLQCINVAVAQAKERESREATTYL</sequence>
<dbReference type="InterPro" id="IPR001849">
    <property type="entry name" value="PH_domain"/>
</dbReference>
<evidence type="ECO:0000256" key="3">
    <source>
        <dbReference type="ARBA" id="ARBA00022475"/>
    </source>
</evidence>
<dbReference type="FunFam" id="2.30.29.30:FF:000138">
    <property type="entry name" value="Ventricular zone-expressed PH domain-containing protein-like 1"/>
    <property type="match status" value="1"/>
</dbReference>
<dbReference type="SUPFAM" id="SSF48371">
    <property type="entry name" value="ARM repeat"/>
    <property type="match status" value="1"/>
</dbReference>
<dbReference type="GO" id="GO:0010314">
    <property type="term" value="F:phosphatidylinositol-5-phosphate binding"/>
    <property type="evidence" value="ECO:0007669"/>
    <property type="project" value="TreeGrafter"/>
</dbReference>
<comment type="subcellular location">
    <subcellularLocation>
        <location evidence="1">Cell membrane</location>
        <topology evidence="1">Peripheral membrane protein</topology>
        <orientation evidence="1">Cytoplasmic side</orientation>
    </subcellularLocation>
</comment>
<dbReference type="AlphaFoldDB" id="A0A444U0W1"/>
<evidence type="ECO:0000256" key="4">
    <source>
        <dbReference type="ARBA" id="ARBA00023136"/>
    </source>
</evidence>
<dbReference type="SMART" id="SM00233">
    <property type="entry name" value="PH"/>
    <property type="match status" value="1"/>
</dbReference>
<keyword evidence="7" id="KW-1185">Reference proteome</keyword>
<dbReference type="Pfam" id="PF00169">
    <property type="entry name" value="PH"/>
    <property type="match status" value="1"/>
</dbReference>
<organism evidence="6 7">
    <name type="scientific">Acipenser ruthenus</name>
    <name type="common">Sterlet sturgeon</name>
    <dbReference type="NCBI Taxonomy" id="7906"/>
    <lineage>
        <taxon>Eukaryota</taxon>
        <taxon>Metazoa</taxon>
        <taxon>Chordata</taxon>
        <taxon>Craniata</taxon>
        <taxon>Vertebrata</taxon>
        <taxon>Euteleostomi</taxon>
        <taxon>Actinopterygii</taxon>
        <taxon>Chondrostei</taxon>
        <taxon>Acipenseriformes</taxon>
        <taxon>Acipenseridae</taxon>
        <taxon>Acipenser</taxon>
    </lineage>
</organism>
<dbReference type="InterPro" id="IPR011989">
    <property type="entry name" value="ARM-like"/>
</dbReference>
<dbReference type="Proteomes" id="UP000289886">
    <property type="component" value="Unassembled WGS sequence"/>
</dbReference>
<evidence type="ECO:0000256" key="1">
    <source>
        <dbReference type="ARBA" id="ARBA00004413"/>
    </source>
</evidence>
<accession>A0A444U0W1</accession>
<dbReference type="InterPro" id="IPR039888">
    <property type="entry name" value="Melted-like"/>
</dbReference>
<comment type="caution">
    <text evidence="6">The sequence shown here is derived from an EMBL/GenBank/DDBJ whole genome shotgun (WGS) entry which is preliminary data.</text>
</comment>
<keyword evidence="3" id="KW-1003">Cell membrane</keyword>
<keyword evidence="4" id="KW-0472">Membrane</keyword>
<dbReference type="SUPFAM" id="SSF50729">
    <property type="entry name" value="PH domain-like"/>
    <property type="match status" value="1"/>
</dbReference>
<comment type="similarity">
    <text evidence="2">Belongs to the MELT/VEPH family.</text>
</comment>
<evidence type="ECO:0000313" key="6">
    <source>
        <dbReference type="EMBL" id="RXM28749.1"/>
    </source>
</evidence>
<protein>
    <submittedName>
        <fullName evidence="6">Ventricular zone-expressed PH domain-containing protein-like 1</fullName>
    </submittedName>
</protein>
<dbReference type="PROSITE" id="PS50003">
    <property type="entry name" value="PH_DOMAIN"/>
    <property type="match status" value="1"/>
</dbReference>
<proteinExistence type="inferred from homology"/>
<dbReference type="Gene3D" id="1.25.10.10">
    <property type="entry name" value="Leucine-rich Repeat Variant"/>
    <property type="match status" value="1"/>
</dbReference>
<evidence type="ECO:0000259" key="5">
    <source>
        <dbReference type="PROSITE" id="PS50003"/>
    </source>
</evidence>
<dbReference type="PANTHER" id="PTHR21630:SF10">
    <property type="entry name" value="VENTRICULAR ZONE-EXPRESSED PH DOMAIN-CONTAINING PROTEIN HOMOLOG 1"/>
    <property type="match status" value="1"/>
</dbReference>
<dbReference type="GO" id="GO:0009966">
    <property type="term" value="P:regulation of signal transduction"/>
    <property type="evidence" value="ECO:0007669"/>
    <property type="project" value="TreeGrafter"/>
</dbReference>
<dbReference type="InterPro" id="IPR016024">
    <property type="entry name" value="ARM-type_fold"/>
</dbReference>
<dbReference type="Gene3D" id="2.30.29.30">
    <property type="entry name" value="Pleckstrin-homology domain (PH domain)/Phosphotyrosine-binding domain (PTB)"/>
    <property type="match status" value="1"/>
</dbReference>
<dbReference type="PANTHER" id="PTHR21630">
    <property type="entry name" value="VEPH-A/MELTED"/>
    <property type="match status" value="1"/>
</dbReference>
<dbReference type="EMBL" id="SCEB01215582">
    <property type="protein sequence ID" value="RXM28749.1"/>
    <property type="molecule type" value="Genomic_DNA"/>
</dbReference>
<dbReference type="InterPro" id="IPR011993">
    <property type="entry name" value="PH-like_dom_sf"/>
</dbReference>
<feature type="domain" description="PH" evidence="5">
    <location>
        <begin position="586"/>
        <end position="689"/>
    </location>
</feature>
<dbReference type="GO" id="GO:0005886">
    <property type="term" value="C:plasma membrane"/>
    <property type="evidence" value="ECO:0007669"/>
    <property type="project" value="UniProtKB-SubCell"/>
</dbReference>
<reference evidence="6 7" key="1">
    <citation type="submission" date="2019-01" db="EMBL/GenBank/DDBJ databases">
        <title>Draft Genome and Complete Hox-Cluster Characterization of the Sterlet Sturgeon (Acipenser ruthenus).</title>
        <authorList>
            <person name="Wei Q."/>
        </authorList>
    </citation>
    <scope>NUCLEOTIDE SEQUENCE [LARGE SCALE GENOMIC DNA]</scope>
    <source>
        <strain evidence="6">WHYD16114868_AA</strain>
        <tissue evidence="6">Blood</tissue>
    </source>
</reference>
<evidence type="ECO:0000313" key="7">
    <source>
        <dbReference type="Proteomes" id="UP000289886"/>
    </source>
</evidence>
<evidence type="ECO:0000256" key="2">
    <source>
        <dbReference type="ARBA" id="ARBA00010187"/>
    </source>
</evidence>
<dbReference type="CDD" id="cd01264">
    <property type="entry name" value="PH_MELT_VEPH1"/>
    <property type="match status" value="1"/>
</dbReference>
<gene>
    <name evidence="6" type="ORF">EOD39_9418</name>
</gene>
<name>A0A444U0W1_ACIRT</name>